<accession>A0A6J5QUP7</accession>
<reference evidence="1" key="1">
    <citation type="submission" date="2020-05" db="EMBL/GenBank/DDBJ databases">
        <authorList>
            <person name="Chiriac C."/>
            <person name="Salcher M."/>
            <person name="Ghai R."/>
            <person name="Kavagutti S V."/>
        </authorList>
    </citation>
    <scope>NUCLEOTIDE SEQUENCE</scope>
</reference>
<proteinExistence type="predicted"/>
<protein>
    <submittedName>
        <fullName evidence="1">Uncharacterized protein</fullName>
    </submittedName>
</protein>
<organism evidence="1">
    <name type="scientific">uncultured Caudovirales phage</name>
    <dbReference type="NCBI Taxonomy" id="2100421"/>
    <lineage>
        <taxon>Viruses</taxon>
        <taxon>Duplodnaviria</taxon>
        <taxon>Heunggongvirae</taxon>
        <taxon>Uroviricota</taxon>
        <taxon>Caudoviricetes</taxon>
        <taxon>Peduoviridae</taxon>
        <taxon>Maltschvirus</taxon>
        <taxon>Maltschvirus maltsch</taxon>
    </lineage>
</organism>
<evidence type="ECO:0000313" key="1">
    <source>
        <dbReference type="EMBL" id="CAB4188369.1"/>
    </source>
</evidence>
<dbReference type="PROSITE" id="PS51257">
    <property type="entry name" value="PROKAR_LIPOPROTEIN"/>
    <property type="match status" value="1"/>
</dbReference>
<gene>
    <name evidence="1" type="ORF">UFOVP1174_27</name>
</gene>
<dbReference type="EMBL" id="LR797128">
    <property type="protein sequence ID" value="CAB4188369.1"/>
    <property type="molecule type" value="Genomic_DNA"/>
</dbReference>
<sequence length="69" mass="7451">MNTLSARTTRVAALGRAIRVFWLTAYGVWFAASCATCKFVRGVADVCVAEVLAVDAIVIHACYSLINDK</sequence>
<name>A0A6J5QUP7_9CAUD</name>